<dbReference type="AlphaFoldDB" id="A0A166BAZ3"/>
<evidence type="ECO:0000313" key="4">
    <source>
        <dbReference type="Proteomes" id="UP000077266"/>
    </source>
</evidence>
<sequence length="419" mass="41958">MKFTVALSTLAVLLAATIVVDAAPQGGNGIQVLKPAKVTPKGQNLKFGNKSKGKQNAGAADAASSSAAAAASNDAAASTAAAASATDSADAAAATGDAAAAAADQAANASADDLQSSLTLDPGQVQPGLANDGQAVPTAGQIASLTSTNNFINYCATRPDLPLTNGQQILTGSCNPTIMGEIVAKDKMPSAKITNPPNFSTVKAGETVSFKIAVKNMNTGNFVNAQQNYFAAPQTTDQNGILVAHSHITVNAISDFQDTTATDPQDFVFFKGLNDPAVDGVLSADAVDGFKPGFFRACTINSAANHQPALVAVAQHASLDDCTYFQVTDDGNADGAAADAAAASATDAAAASATDAAAASATDSAAAAAATDAGNNDNNSNDIDIAAAIKKAKAGKSNKSKAKGGNNRRRFSSSFERRR</sequence>
<dbReference type="EMBL" id="KV425909">
    <property type="protein sequence ID" value="KZV99529.1"/>
    <property type="molecule type" value="Genomic_DNA"/>
</dbReference>
<feature type="chain" id="PRO_5007871137" evidence="2">
    <location>
        <begin position="23"/>
        <end position="419"/>
    </location>
</feature>
<reference evidence="3 4" key="1">
    <citation type="journal article" date="2016" name="Mol. Biol. Evol.">
        <title>Comparative Genomics of Early-Diverging Mushroom-Forming Fungi Provides Insights into the Origins of Lignocellulose Decay Capabilities.</title>
        <authorList>
            <person name="Nagy L.G."/>
            <person name="Riley R."/>
            <person name="Tritt A."/>
            <person name="Adam C."/>
            <person name="Daum C."/>
            <person name="Floudas D."/>
            <person name="Sun H."/>
            <person name="Yadav J.S."/>
            <person name="Pangilinan J."/>
            <person name="Larsson K.H."/>
            <person name="Matsuura K."/>
            <person name="Barry K."/>
            <person name="Labutti K."/>
            <person name="Kuo R."/>
            <person name="Ohm R.A."/>
            <person name="Bhattacharya S.S."/>
            <person name="Shirouzu T."/>
            <person name="Yoshinaga Y."/>
            <person name="Martin F.M."/>
            <person name="Grigoriev I.V."/>
            <person name="Hibbett D.S."/>
        </authorList>
    </citation>
    <scope>NUCLEOTIDE SEQUENCE [LARGE SCALE GENOMIC DNA]</scope>
    <source>
        <strain evidence="3 4">HHB12029</strain>
    </source>
</reference>
<dbReference type="OrthoDB" id="2336871at2759"/>
<organism evidence="3 4">
    <name type="scientific">Exidia glandulosa HHB12029</name>
    <dbReference type="NCBI Taxonomy" id="1314781"/>
    <lineage>
        <taxon>Eukaryota</taxon>
        <taxon>Fungi</taxon>
        <taxon>Dikarya</taxon>
        <taxon>Basidiomycota</taxon>
        <taxon>Agaricomycotina</taxon>
        <taxon>Agaricomycetes</taxon>
        <taxon>Auriculariales</taxon>
        <taxon>Exidiaceae</taxon>
        <taxon>Exidia</taxon>
    </lineage>
</organism>
<gene>
    <name evidence="3" type="ORF">EXIGLDRAFT_725005</name>
</gene>
<keyword evidence="4" id="KW-1185">Reference proteome</keyword>
<evidence type="ECO:0000256" key="1">
    <source>
        <dbReference type="SAM" id="MobiDB-lite"/>
    </source>
</evidence>
<dbReference type="InterPro" id="IPR053216">
    <property type="entry name" value="Appressorial_penetr-assoc"/>
</dbReference>
<dbReference type="Proteomes" id="UP000077266">
    <property type="component" value="Unassembled WGS sequence"/>
</dbReference>
<feature type="region of interest" description="Disordered" evidence="1">
    <location>
        <begin position="113"/>
        <end position="133"/>
    </location>
</feature>
<feature type="region of interest" description="Disordered" evidence="1">
    <location>
        <begin position="392"/>
        <end position="419"/>
    </location>
</feature>
<keyword evidence="2" id="KW-0732">Signal</keyword>
<dbReference type="InParanoid" id="A0A166BAZ3"/>
<accession>A0A166BAZ3</accession>
<proteinExistence type="predicted"/>
<evidence type="ECO:0000313" key="3">
    <source>
        <dbReference type="EMBL" id="KZV99529.1"/>
    </source>
</evidence>
<evidence type="ECO:0000256" key="2">
    <source>
        <dbReference type="SAM" id="SignalP"/>
    </source>
</evidence>
<dbReference type="STRING" id="1314781.A0A166BAZ3"/>
<dbReference type="PANTHER" id="PTHR34587:SF2">
    <property type="entry name" value="G-PROTEIN COUPLED RECEPTORS FAMILY 1 PROFILE DOMAIN-CONTAINING PROTEIN"/>
    <property type="match status" value="1"/>
</dbReference>
<feature type="signal peptide" evidence="2">
    <location>
        <begin position="1"/>
        <end position="22"/>
    </location>
</feature>
<protein>
    <submittedName>
        <fullName evidence="3">Uncharacterized protein</fullName>
    </submittedName>
</protein>
<name>A0A166BAZ3_EXIGL</name>
<dbReference type="PANTHER" id="PTHR34587">
    <property type="entry name" value="VWFA DOMAIN-CONTAINING PROTEIN"/>
    <property type="match status" value="1"/>
</dbReference>